<gene>
    <name evidence="1" type="ORF">Goshw_006631</name>
</gene>
<evidence type="ECO:0008006" key="3">
    <source>
        <dbReference type="Google" id="ProtNLM"/>
    </source>
</evidence>
<organism evidence="1 2">
    <name type="scientific">Gossypium schwendimanii</name>
    <name type="common">Cotton</name>
    <dbReference type="NCBI Taxonomy" id="34291"/>
    <lineage>
        <taxon>Eukaryota</taxon>
        <taxon>Viridiplantae</taxon>
        <taxon>Streptophyta</taxon>
        <taxon>Embryophyta</taxon>
        <taxon>Tracheophyta</taxon>
        <taxon>Spermatophyta</taxon>
        <taxon>Magnoliopsida</taxon>
        <taxon>eudicotyledons</taxon>
        <taxon>Gunneridae</taxon>
        <taxon>Pentapetalae</taxon>
        <taxon>rosids</taxon>
        <taxon>malvids</taxon>
        <taxon>Malvales</taxon>
        <taxon>Malvaceae</taxon>
        <taxon>Malvoideae</taxon>
        <taxon>Gossypium</taxon>
    </lineage>
</organism>
<proteinExistence type="predicted"/>
<accession>A0A7J9M1E9</accession>
<dbReference type="OrthoDB" id="991147at2759"/>
<comment type="caution">
    <text evidence="1">The sequence shown here is derived from an EMBL/GenBank/DDBJ whole genome shotgun (WGS) entry which is preliminary data.</text>
</comment>
<name>A0A7J9M1E9_GOSSC</name>
<sequence length="96" mass="11305">MLFPNAKTRHCVRHLHANFKKAGFKTKELKDLLWKAARTSTERDFEDVMAKLKNTNQLVYDWLKGKKPTHWSRSHFSIRSDIGSKKEAHSDHDENN</sequence>
<protein>
    <recommendedName>
        <fullName evidence="3">MULE transposase domain-containing protein</fullName>
    </recommendedName>
</protein>
<dbReference type="AlphaFoldDB" id="A0A7J9M1E9"/>
<dbReference type="EMBL" id="JABFAF010000009">
    <property type="protein sequence ID" value="MBA0864844.1"/>
    <property type="molecule type" value="Genomic_DNA"/>
</dbReference>
<evidence type="ECO:0000313" key="2">
    <source>
        <dbReference type="Proteomes" id="UP000593576"/>
    </source>
</evidence>
<evidence type="ECO:0000313" key="1">
    <source>
        <dbReference type="EMBL" id="MBA0864844.1"/>
    </source>
</evidence>
<dbReference type="PANTHER" id="PTHR31973:SF187">
    <property type="entry name" value="MUTATOR TRANSPOSASE MUDRA PROTEIN"/>
    <property type="match status" value="1"/>
</dbReference>
<reference evidence="1 2" key="1">
    <citation type="journal article" date="2019" name="Genome Biol. Evol.">
        <title>Insights into the evolution of the New World diploid cottons (Gossypium, subgenus Houzingenia) based on genome sequencing.</title>
        <authorList>
            <person name="Grover C.E."/>
            <person name="Arick M.A. 2nd"/>
            <person name="Thrash A."/>
            <person name="Conover J.L."/>
            <person name="Sanders W.S."/>
            <person name="Peterson D.G."/>
            <person name="Frelichowski J.E."/>
            <person name="Scheffler J.A."/>
            <person name="Scheffler B.E."/>
            <person name="Wendel J.F."/>
        </authorList>
    </citation>
    <scope>NUCLEOTIDE SEQUENCE [LARGE SCALE GENOMIC DNA]</scope>
    <source>
        <strain evidence="1">1</strain>
        <tissue evidence="1">Leaf</tissue>
    </source>
</reference>
<dbReference type="PANTHER" id="PTHR31973">
    <property type="entry name" value="POLYPROTEIN, PUTATIVE-RELATED"/>
    <property type="match status" value="1"/>
</dbReference>
<dbReference type="Proteomes" id="UP000593576">
    <property type="component" value="Unassembled WGS sequence"/>
</dbReference>
<keyword evidence="2" id="KW-1185">Reference proteome</keyword>